<reference evidence="1 2" key="1">
    <citation type="submission" date="2020-08" db="EMBL/GenBank/DDBJ databases">
        <title>Genome sequence of Rhizobiales bacterium strain IZ6.</title>
        <authorList>
            <person name="Nakai R."/>
            <person name="Naganuma T."/>
        </authorList>
    </citation>
    <scope>NUCLEOTIDE SEQUENCE [LARGE SCALE GENOMIC DNA]</scope>
    <source>
        <strain evidence="1 2">IZ6</strain>
    </source>
</reference>
<keyword evidence="2" id="KW-1185">Reference proteome</keyword>
<accession>A0A6S6QMS2</accession>
<dbReference type="RefSeq" id="WP_222875406.1">
    <property type="nucleotide sequence ID" value="NZ_AP023361.1"/>
</dbReference>
<protein>
    <submittedName>
        <fullName evidence="1">Uncharacterized protein</fullName>
    </submittedName>
</protein>
<dbReference type="AlphaFoldDB" id="A0A6S6QMS2"/>
<organism evidence="1 2">
    <name type="scientific">Terrihabitans soli</name>
    <dbReference type="NCBI Taxonomy" id="708113"/>
    <lineage>
        <taxon>Bacteria</taxon>
        <taxon>Pseudomonadati</taxon>
        <taxon>Pseudomonadota</taxon>
        <taxon>Alphaproteobacteria</taxon>
        <taxon>Hyphomicrobiales</taxon>
        <taxon>Terrihabitans</taxon>
    </lineage>
</organism>
<proteinExistence type="predicted"/>
<gene>
    <name evidence="1" type="ORF">IZ6_25190</name>
</gene>
<dbReference type="Proteomes" id="UP000515317">
    <property type="component" value="Chromosome"/>
</dbReference>
<dbReference type="KEGG" id="tso:IZ6_25190"/>
<dbReference type="EMBL" id="AP023361">
    <property type="protein sequence ID" value="BCJ91784.1"/>
    <property type="molecule type" value="Genomic_DNA"/>
</dbReference>
<evidence type="ECO:0000313" key="1">
    <source>
        <dbReference type="EMBL" id="BCJ91784.1"/>
    </source>
</evidence>
<sequence>MDFLAGLSIAVPVFFTVSGDPKVPDSGTAVYTVYDQAGEPITGLIDVPLSTGPTTTRTIISISQTYTSISSGRFSKLTVIVRFVHGGMPHTLRIPVRLVPFINYSASPADVRSYCGVNASELPDGDIDIFEAFLTIESIVGQTELAAALAAGTKVEVSANMAILYAAALSVLPSLQLRVAQRQSDGPLTFDRAPIKDFSKLYGETQSLLTEALNLVTGRSEGDNPLLVLTTPVDPITGA</sequence>
<name>A0A6S6QMS2_9HYPH</name>
<evidence type="ECO:0000313" key="2">
    <source>
        <dbReference type="Proteomes" id="UP000515317"/>
    </source>
</evidence>